<dbReference type="Proteomes" id="UP000887580">
    <property type="component" value="Unplaced"/>
</dbReference>
<organism evidence="1 2">
    <name type="scientific">Panagrolaimus sp. PS1159</name>
    <dbReference type="NCBI Taxonomy" id="55785"/>
    <lineage>
        <taxon>Eukaryota</taxon>
        <taxon>Metazoa</taxon>
        <taxon>Ecdysozoa</taxon>
        <taxon>Nematoda</taxon>
        <taxon>Chromadorea</taxon>
        <taxon>Rhabditida</taxon>
        <taxon>Tylenchina</taxon>
        <taxon>Panagrolaimomorpha</taxon>
        <taxon>Panagrolaimoidea</taxon>
        <taxon>Panagrolaimidae</taxon>
        <taxon>Panagrolaimus</taxon>
    </lineage>
</organism>
<protein>
    <submittedName>
        <fullName evidence="2">Guanylate cyclase</fullName>
    </submittedName>
</protein>
<accession>A0AC35GBR9</accession>
<reference evidence="2" key="1">
    <citation type="submission" date="2022-11" db="UniProtKB">
        <authorList>
            <consortium name="WormBaseParasite"/>
        </authorList>
    </citation>
    <scope>IDENTIFICATION</scope>
</reference>
<dbReference type="WBParaSite" id="PS1159_v2.g3450.t1">
    <property type="protein sequence ID" value="PS1159_v2.g3450.t1"/>
    <property type="gene ID" value="PS1159_v2.g3450"/>
</dbReference>
<name>A0AC35GBR9_9BILA</name>
<evidence type="ECO:0000313" key="2">
    <source>
        <dbReference type="WBParaSite" id="PS1159_v2.g3450.t1"/>
    </source>
</evidence>
<proteinExistence type="predicted"/>
<sequence>MPTSAPTATMSTLTIPTTTKATPAAKKILKIGAMFPRGISSLDATISYSRTAGGLTVGMNKILDAKIWKDINFTVVFYFDQCNEALAAGGAVKLIRDDKVDVIIGPACSASVAMAATVAAFYNFPIFAWSTILAADLSDGTKYPTLASTSINSYTLSQALGDLFTYFGWNEFAFFYSIILNNASPRCSYFQADLDRYVAVNDITMVYKKQTTTDSYAELRAALRRMKTQARIIVTCYESSAKKREFIAAAMDEGMTTNDYVFVYLQTAQSGFGTIPFWVDVSAKPDGRDEQIKKASKNILIIDLEQLPSTFTNYNNEVYDAMFDWPINCQESNDCPPVGANMTKQAAYLTDTFFLYASALNKTITQYPNDPDIIRNGKIINQNIAKTNFTGYSGQVRINENGTREPVYNIIGLDENGNPQTYFAIERKDNETSKIIPKFKDERTTLWGHRGGVRPLSHPVCDFDGSACPPSILEAYLGFIIGGVILGLAFVIILFLAIYYSYRMRIENRRKMDELWQIPFVRLLKPDEKTKHGHSPRSTISSLGSSSARLSASNKEATEHFDFYYFNNELLAAKKHNSRPKLSEKDNILFRKMQQTSHDNLCRFIGLSMDGPMYLSLWKYCSRGCLRDIIAHSNVQMDGFFMTSLISDIVEGISFLHNSPLFEYHGDISSKTCLVDERWQVKITLYGLFPFKHFEKRDHESLLWCAPEILRSDEEFYGNNNTITAAADIYSFAITASEIITQKPVWGIGDNNELDAEEVIYRVKKITKAPFRPALSVDTFTDINPSLLHLIRDCWNDEPKDRPTIKIVQSLLKSMQNGKSKNLMDHVFNILEQYANNLEQEVEARTKELAEEKKKSDILLYRMLPRTVADKLKLGQSVEPESFDSVTIFFSDVVGFTVIASKCTPIQVVNFLNDLYSTFDTIIDEYNCYKVETIGDAYLVVSGIPIRNGNQHAADIAEMSFGFLKAIKSFKIGHMPNEKVNIRPCVAGTVGLTMPRYCLFGDTVNTASRMESNGKPGKIHISPSTNHYLTKLIGGYQSVSRGEVIIKGKGVMETYFLCTGDENELLE</sequence>
<evidence type="ECO:0000313" key="1">
    <source>
        <dbReference type="Proteomes" id="UP000887580"/>
    </source>
</evidence>